<evidence type="ECO:0000256" key="3">
    <source>
        <dbReference type="ARBA" id="ARBA00022989"/>
    </source>
</evidence>
<comment type="subcellular location">
    <subcellularLocation>
        <location evidence="1">Membrane</location>
    </subcellularLocation>
</comment>
<dbReference type="PANTHER" id="PTHR28038:SF1">
    <property type="entry name" value="ADL329WP"/>
    <property type="match status" value="1"/>
</dbReference>
<evidence type="ECO:0008006" key="8">
    <source>
        <dbReference type="Google" id="ProtNLM"/>
    </source>
</evidence>
<dbReference type="GO" id="GO:0044183">
    <property type="term" value="F:protein folding chaperone"/>
    <property type="evidence" value="ECO:0007669"/>
    <property type="project" value="InterPro"/>
</dbReference>
<gene>
    <name evidence="6" type="ORF">DAPK24_043780</name>
</gene>
<dbReference type="AlphaFoldDB" id="A0AAV5R8V3"/>
<dbReference type="Proteomes" id="UP001378960">
    <property type="component" value="Unassembled WGS sequence"/>
</dbReference>
<dbReference type="Pfam" id="PF03669">
    <property type="entry name" value="ASTER"/>
    <property type="match status" value="1"/>
</dbReference>
<evidence type="ECO:0000256" key="4">
    <source>
        <dbReference type="ARBA" id="ARBA00023136"/>
    </source>
</evidence>
<name>A0AAV5R8V3_PICKL</name>
<keyword evidence="7" id="KW-1185">Reference proteome</keyword>
<evidence type="ECO:0000313" key="6">
    <source>
        <dbReference type="EMBL" id="GMM47780.1"/>
    </source>
</evidence>
<evidence type="ECO:0000256" key="1">
    <source>
        <dbReference type="ARBA" id="ARBA00004370"/>
    </source>
</evidence>
<organism evidence="6 7">
    <name type="scientific">Pichia kluyveri</name>
    <name type="common">Yeast</name>
    <dbReference type="NCBI Taxonomy" id="36015"/>
    <lineage>
        <taxon>Eukaryota</taxon>
        <taxon>Fungi</taxon>
        <taxon>Dikarya</taxon>
        <taxon>Ascomycota</taxon>
        <taxon>Saccharomycotina</taxon>
        <taxon>Pichiomycetes</taxon>
        <taxon>Pichiales</taxon>
        <taxon>Pichiaceae</taxon>
        <taxon>Pichia</taxon>
    </lineage>
</organism>
<reference evidence="6 7" key="1">
    <citation type="journal article" date="2023" name="Elife">
        <title>Identification of key yeast species and microbe-microbe interactions impacting larval growth of Drosophila in the wild.</title>
        <authorList>
            <person name="Mure A."/>
            <person name="Sugiura Y."/>
            <person name="Maeda R."/>
            <person name="Honda K."/>
            <person name="Sakurai N."/>
            <person name="Takahashi Y."/>
            <person name="Watada M."/>
            <person name="Katoh T."/>
            <person name="Gotoh A."/>
            <person name="Gotoh Y."/>
            <person name="Taniguchi I."/>
            <person name="Nakamura K."/>
            <person name="Hayashi T."/>
            <person name="Katayama T."/>
            <person name="Uemura T."/>
            <person name="Hattori Y."/>
        </authorList>
    </citation>
    <scope>NUCLEOTIDE SEQUENCE [LARGE SCALE GENOMIC DNA]</scope>
    <source>
        <strain evidence="6 7">PK-24</strain>
    </source>
</reference>
<dbReference type="InterPro" id="IPR005351">
    <property type="entry name" value="ASTER"/>
</dbReference>
<dbReference type="GO" id="GO:0005789">
    <property type="term" value="C:endoplasmic reticulum membrane"/>
    <property type="evidence" value="ECO:0007669"/>
    <property type="project" value="InterPro"/>
</dbReference>
<keyword evidence="4 5" id="KW-0472">Membrane</keyword>
<evidence type="ECO:0000256" key="2">
    <source>
        <dbReference type="ARBA" id="ARBA00022692"/>
    </source>
</evidence>
<accession>A0AAV5R8V3</accession>
<evidence type="ECO:0000256" key="5">
    <source>
        <dbReference type="SAM" id="Phobius"/>
    </source>
</evidence>
<keyword evidence="2 5" id="KW-0812">Transmembrane</keyword>
<dbReference type="EMBL" id="BTGB01000009">
    <property type="protein sequence ID" value="GMM47780.1"/>
    <property type="molecule type" value="Genomic_DNA"/>
</dbReference>
<evidence type="ECO:0000313" key="7">
    <source>
        <dbReference type="Proteomes" id="UP001378960"/>
    </source>
</evidence>
<keyword evidence="3 5" id="KW-1133">Transmembrane helix</keyword>
<dbReference type="GO" id="GO:0045048">
    <property type="term" value="P:protein insertion into ER membrane"/>
    <property type="evidence" value="ECO:0007669"/>
    <property type="project" value="InterPro"/>
</dbReference>
<comment type="caution">
    <text evidence="6">The sequence shown here is derived from an EMBL/GenBank/DDBJ whole genome shotgun (WGS) entry which is preliminary data.</text>
</comment>
<dbReference type="PANTHER" id="PTHR28038">
    <property type="entry name" value="ADL329WP"/>
    <property type="match status" value="1"/>
</dbReference>
<feature type="transmembrane region" description="Helical" evidence="5">
    <location>
        <begin position="73"/>
        <end position="93"/>
    </location>
</feature>
<proteinExistence type="predicted"/>
<sequence length="109" mass="12025">MAKDVIRPQNVHKYIHVPVAPKNAAANFVSQNLPLAAMFLKNKSLSWACAFFAVQSYLNEPYIKDPSDDSQPAIFRIIFSLVAIVTAYLDLLFPSMNTPVAALTQPNSS</sequence>
<protein>
    <recommendedName>
        <fullName evidence="8">Protein Asterix</fullName>
    </recommendedName>
</protein>